<sequence length="211" mass="22504">MATTRLTGDFAEICDCYTICPCWADDTPDENHCNAVYVWTFDERSMVEDHDVGGRSFAAASFHGVGRGSQSVLFADAALPSAAQRALIAAFSAGEGTTLGEVSKMLGTVVSSGAAAITRRRSGGEWEILVEAQGIRLAYAKGKPAHMDGRIDPMTLHDSALHHELGLVGPAVVQEMDRFEAAVSPLPGGPVAYAGRAGMVARFNYSNRRRE</sequence>
<keyword evidence="2" id="KW-1185">Reference proteome</keyword>
<dbReference type="EMBL" id="JALBUU010000016">
    <property type="protein sequence ID" value="MCI0754878.1"/>
    <property type="molecule type" value="Genomic_DNA"/>
</dbReference>
<reference evidence="1 2" key="1">
    <citation type="submission" date="2022-03" db="EMBL/GenBank/DDBJ databases">
        <title>Complete genome analysis of Roseomonas KG 17.1 : a prolific producer of plant growth promoters.</title>
        <authorList>
            <person name="Saadouli I."/>
            <person name="Najjari A."/>
            <person name="Mosbah A."/>
            <person name="Ouzari H.I."/>
        </authorList>
    </citation>
    <scope>NUCLEOTIDE SEQUENCE [LARGE SCALE GENOMIC DNA]</scope>
    <source>
        <strain evidence="1 2">KG17-1</strain>
    </source>
</reference>
<name>A0ABS9W6F1_9PROT</name>
<dbReference type="RefSeq" id="WP_241793163.1">
    <property type="nucleotide sequence ID" value="NZ_JALBUU010000016.1"/>
</dbReference>
<gene>
    <name evidence="1" type="ORF">MON41_14170</name>
</gene>
<evidence type="ECO:0000313" key="2">
    <source>
        <dbReference type="Proteomes" id="UP001201985"/>
    </source>
</evidence>
<evidence type="ECO:0000313" key="1">
    <source>
        <dbReference type="EMBL" id="MCI0754878.1"/>
    </source>
</evidence>
<comment type="caution">
    <text evidence="1">The sequence shown here is derived from an EMBL/GenBank/DDBJ whole genome shotgun (WGS) entry which is preliminary data.</text>
</comment>
<dbReference type="Pfam" id="PF07040">
    <property type="entry name" value="DUF1326"/>
    <property type="match status" value="1"/>
</dbReference>
<proteinExistence type="predicted"/>
<dbReference type="InterPro" id="IPR009758">
    <property type="entry name" value="DUF1326"/>
</dbReference>
<protein>
    <submittedName>
        <fullName evidence="1">DUF1326 domain-containing protein</fullName>
    </submittedName>
</protein>
<accession>A0ABS9W6F1</accession>
<organism evidence="1 2">
    <name type="scientific">Teichococcus vastitatis</name>
    <dbReference type="NCBI Taxonomy" id="2307076"/>
    <lineage>
        <taxon>Bacteria</taxon>
        <taxon>Pseudomonadati</taxon>
        <taxon>Pseudomonadota</taxon>
        <taxon>Alphaproteobacteria</taxon>
        <taxon>Acetobacterales</taxon>
        <taxon>Roseomonadaceae</taxon>
        <taxon>Roseomonas</taxon>
    </lineage>
</organism>
<dbReference type="Proteomes" id="UP001201985">
    <property type="component" value="Unassembled WGS sequence"/>
</dbReference>